<name>A0A316QZU7_9BACT</name>
<dbReference type="GO" id="GO:0051539">
    <property type="term" value="F:4 iron, 4 sulfur cluster binding"/>
    <property type="evidence" value="ECO:0007669"/>
    <property type="project" value="UniProtKB-KW"/>
</dbReference>
<dbReference type="SFLD" id="SFLDG01123">
    <property type="entry name" value="methyltransferase_(Class_B)"/>
    <property type="match status" value="1"/>
</dbReference>
<dbReference type="Pfam" id="PF04055">
    <property type="entry name" value="Radical_SAM"/>
    <property type="match status" value="1"/>
</dbReference>
<evidence type="ECO:0000256" key="5">
    <source>
        <dbReference type="ARBA" id="ARBA00023014"/>
    </source>
</evidence>
<evidence type="ECO:0000313" key="7">
    <source>
        <dbReference type="EMBL" id="HBJ08129.1"/>
    </source>
</evidence>
<dbReference type="Gene3D" id="3.40.50.280">
    <property type="entry name" value="Cobalamin-binding domain"/>
    <property type="match status" value="1"/>
</dbReference>
<keyword evidence="3" id="KW-0479">Metal-binding</keyword>
<dbReference type="PANTHER" id="PTHR43409:SF16">
    <property type="entry name" value="SLR0320 PROTEIN"/>
    <property type="match status" value="1"/>
</dbReference>
<gene>
    <name evidence="7" type="ORF">DDY73_03915</name>
</gene>
<dbReference type="InterPro" id="IPR006638">
    <property type="entry name" value="Elp3/MiaA/NifB-like_rSAM"/>
</dbReference>
<dbReference type="GO" id="GO:0005829">
    <property type="term" value="C:cytosol"/>
    <property type="evidence" value="ECO:0007669"/>
    <property type="project" value="TreeGrafter"/>
</dbReference>
<sequence>MKLTFLVPPVLDHNKPAERTAGCTRIVYAAPNIYELTVVAVLEQEGYTPIYRDFVYYKTSRKKFEKFLKEDDSDIYYIWTVNLSIENDLIALSLIRKYRPNAFVVFMGPGPTYFTDRFFTDEKVVIVRGEPEVIVKEWTNALRDGTDWKLTEGISYLKNGKIIHNKFHLLLKDLDSLPFPARHHIADRDYHNPKLKISPYTTAITSRNCPYQCIYCVPSSLTFAREIENRREFKKKPFISFRSIESIEKEMKILHEQGYTAIGFMDDNFIWNEERTLAICNIMRKYGFSWGCQARVDAITDTIARALGMSGCKYVDLGVESFNEDILKFIKKGITQKQIYDAIGYLKKYNVPVKLNILIGTSPLETKETLKDTLRRAKKLKVDQIMFNIVSPFPGTEFYAMAKENGWIKGGEYIPTDVQRESILNYPHLSSHEMERILFRSNLKYFFSYYFISTQLRRFTSVKEFSYALRALKIKLFG</sequence>
<comment type="caution">
    <text evidence="7">The sequence shown here is derived from an EMBL/GenBank/DDBJ whole genome shotgun (WGS) entry which is preliminary data.</text>
</comment>
<organism evidence="7 8">
    <name type="scientific">Coprobacter fastidiosus</name>
    <dbReference type="NCBI Taxonomy" id="1099853"/>
    <lineage>
        <taxon>Bacteria</taxon>
        <taxon>Pseudomonadati</taxon>
        <taxon>Bacteroidota</taxon>
        <taxon>Bacteroidia</taxon>
        <taxon>Bacteroidales</taxon>
        <taxon>Barnesiellaceae</taxon>
        <taxon>Coprobacter</taxon>
    </lineage>
</organism>
<dbReference type="EMBL" id="DNWC01000052">
    <property type="protein sequence ID" value="HBJ08129.1"/>
    <property type="molecule type" value="Genomic_DNA"/>
</dbReference>
<keyword evidence="5" id="KW-0411">Iron-sulfur</keyword>
<keyword evidence="2" id="KW-0949">S-adenosyl-L-methionine</keyword>
<evidence type="ECO:0000256" key="1">
    <source>
        <dbReference type="ARBA" id="ARBA00001966"/>
    </source>
</evidence>
<protein>
    <submittedName>
        <fullName evidence="7">Radical SAM protein</fullName>
    </submittedName>
</protein>
<dbReference type="InterPro" id="IPR034466">
    <property type="entry name" value="Methyltransferase_Class_B"/>
</dbReference>
<evidence type="ECO:0000256" key="4">
    <source>
        <dbReference type="ARBA" id="ARBA00023004"/>
    </source>
</evidence>
<evidence type="ECO:0000313" key="8">
    <source>
        <dbReference type="Proteomes" id="UP000262954"/>
    </source>
</evidence>
<dbReference type="SFLD" id="SFLDS00029">
    <property type="entry name" value="Radical_SAM"/>
    <property type="match status" value="1"/>
</dbReference>
<dbReference type="InterPro" id="IPR058240">
    <property type="entry name" value="rSAM_sf"/>
</dbReference>
<dbReference type="SMART" id="SM00729">
    <property type="entry name" value="Elp3"/>
    <property type="match status" value="1"/>
</dbReference>
<accession>A0A316QZU7</accession>
<dbReference type="AlphaFoldDB" id="A0A316QZU7"/>
<dbReference type="GO" id="GO:0003824">
    <property type="term" value="F:catalytic activity"/>
    <property type="evidence" value="ECO:0007669"/>
    <property type="project" value="InterPro"/>
</dbReference>
<dbReference type="InterPro" id="IPR023404">
    <property type="entry name" value="rSAM_horseshoe"/>
</dbReference>
<dbReference type="GO" id="GO:0046872">
    <property type="term" value="F:metal ion binding"/>
    <property type="evidence" value="ECO:0007669"/>
    <property type="project" value="UniProtKB-KW"/>
</dbReference>
<feature type="domain" description="Radical SAM core" evidence="6">
    <location>
        <begin position="195"/>
        <end position="433"/>
    </location>
</feature>
<dbReference type="PANTHER" id="PTHR43409">
    <property type="entry name" value="ANAEROBIC MAGNESIUM-PROTOPORPHYRIN IX MONOMETHYL ESTER CYCLASE-RELATED"/>
    <property type="match status" value="1"/>
</dbReference>
<proteinExistence type="predicted"/>
<evidence type="ECO:0000256" key="3">
    <source>
        <dbReference type="ARBA" id="ARBA00022723"/>
    </source>
</evidence>
<dbReference type="Gene3D" id="3.80.30.20">
    <property type="entry name" value="tm_1862 like domain"/>
    <property type="match status" value="1"/>
</dbReference>
<dbReference type="SFLD" id="SFLDG01082">
    <property type="entry name" value="B12-binding_domain_containing"/>
    <property type="match status" value="1"/>
</dbReference>
<dbReference type="Proteomes" id="UP000262954">
    <property type="component" value="Unassembled WGS sequence"/>
</dbReference>
<keyword evidence="4" id="KW-0408">Iron</keyword>
<dbReference type="InterPro" id="IPR051198">
    <property type="entry name" value="BchE-like"/>
</dbReference>
<comment type="cofactor">
    <cofactor evidence="1">
        <name>[4Fe-4S] cluster</name>
        <dbReference type="ChEBI" id="CHEBI:49883"/>
    </cofactor>
</comment>
<reference evidence="7 8" key="1">
    <citation type="journal article" date="2018" name="Nat. Biotechnol.">
        <title>A standardized bacterial taxonomy based on genome phylogeny substantially revises the tree of life.</title>
        <authorList>
            <person name="Parks D.H."/>
            <person name="Chuvochina M."/>
            <person name="Waite D.W."/>
            <person name="Rinke C."/>
            <person name="Skarshewski A."/>
            <person name="Chaumeil P.A."/>
            <person name="Hugenholtz P."/>
        </authorList>
    </citation>
    <scope>NUCLEOTIDE SEQUENCE [LARGE SCALE GENOMIC DNA]</scope>
    <source>
        <strain evidence="7">UBA11482</strain>
    </source>
</reference>
<evidence type="ECO:0000256" key="2">
    <source>
        <dbReference type="ARBA" id="ARBA00022691"/>
    </source>
</evidence>
<dbReference type="RefSeq" id="WP_303007852.1">
    <property type="nucleotide sequence ID" value="NZ_CAUAJF010000006.1"/>
</dbReference>
<dbReference type="CDD" id="cd01335">
    <property type="entry name" value="Radical_SAM"/>
    <property type="match status" value="1"/>
</dbReference>
<evidence type="ECO:0000259" key="6">
    <source>
        <dbReference type="PROSITE" id="PS51918"/>
    </source>
</evidence>
<dbReference type="InterPro" id="IPR007197">
    <property type="entry name" value="rSAM"/>
</dbReference>
<dbReference type="SUPFAM" id="SSF102114">
    <property type="entry name" value="Radical SAM enzymes"/>
    <property type="match status" value="1"/>
</dbReference>
<dbReference type="PROSITE" id="PS51918">
    <property type="entry name" value="RADICAL_SAM"/>
    <property type="match status" value="1"/>
</dbReference>